<proteinExistence type="predicted"/>
<sequence>MKKLFTLCAAAIMGSVMAFAQSDYTPTENVFQFVDEDGAVVADGTTWEVYEKHDSLINIPGLDPIDQGTMVLSGLSVKNTAEGDVYCAVDYQVTQIDGGTFQICFPSQCQASSGVTDVLSTDAGIVSAGSTKDMLTEWVIRPANGNTEVTGVCKATLQLKTMRQVQTGEVGGYPIYGYELVAMGPKVDIIFHNDGTNAGISGVAPAGKQEAEAYYSLDGRRRDVPQKGLNIVKYADGSAKKVIVK</sequence>
<evidence type="ECO:0000313" key="2">
    <source>
        <dbReference type="EMBL" id="MBM6660230.1"/>
    </source>
</evidence>
<name>A0A938WKX4_9BACT</name>
<dbReference type="EMBL" id="JACJJL010000001">
    <property type="protein sequence ID" value="MBM6660230.1"/>
    <property type="molecule type" value="Genomic_DNA"/>
</dbReference>
<evidence type="ECO:0008006" key="4">
    <source>
        <dbReference type="Google" id="ProtNLM"/>
    </source>
</evidence>
<dbReference type="RefSeq" id="WP_205106797.1">
    <property type="nucleotide sequence ID" value="NZ_JACJJL010000001.1"/>
</dbReference>
<gene>
    <name evidence="2" type="ORF">H6B30_00425</name>
</gene>
<evidence type="ECO:0000313" key="3">
    <source>
        <dbReference type="Proteomes" id="UP000764045"/>
    </source>
</evidence>
<comment type="caution">
    <text evidence="2">The sequence shown here is derived from an EMBL/GenBank/DDBJ whole genome shotgun (WGS) entry which is preliminary data.</text>
</comment>
<protein>
    <recommendedName>
        <fullName evidence="4">Adhesin</fullName>
    </recommendedName>
</protein>
<reference evidence="2 3" key="1">
    <citation type="journal article" date="2021" name="Sci. Rep.">
        <title>The distribution of antibiotic resistance genes in chicken gut microbiota commensals.</title>
        <authorList>
            <person name="Juricova H."/>
            <person name="Matiasovicova J."/>
            <person name="Kubasova T."/>
            <person name="Cejkova D."/>
            <person name="Rychlik I."/>
        </authorList>
    </citation>
    <scope>NUCLEOTIDE SEQUENCE [LARGE SCALE GENOMIC DNA]</scope>
    <source>
        <strain evidence="2 3">An819</strain>
    </source>
</reference>
<dbReference type="AlphaFoldDB" id="A0A938WKX4"/>
<feature type="signal peptide" evidence="1">
    <location>
        <begin position="1"/>
        <end position="20"/>
    </location>
</feature>
<accession>A0A938WKX4</accession>
<organism evidence="2 3">
    <name type="scientific">Marseilla massiliensis</name>
    <dbReference type="NCBI Taxonomy" id="1841864"/>
    <lineage>
        <taxon>Bacteria</taxon>
        <taxon>Pseudomonadati</taxon>
        <taxon>Bacteroidota</taxon>
        <taxon>Bacteroidia</taxon>
        <taxon>Bacteroidales</taxon>
        <taxon>Prevotellaceae</taxon>
        <taxon>Marseilla</taxon>
    </lineage>
</organism>
<evidence type="ECO:0000256" key="1">
    <source>
        <dbReference type="SAM" id="SignalP"/>
    </source>
</evidence>
<feature type="chain" id="PRO_5036953365" description="Adhesin" evidence="1">
    <location>
        <begin position="21"/>
        <end position="245"/>
    </location>
</feature>
<keyword evidence="1" id="KW-0732">Signal</keyword>
<dbReference type="Proteomes" id="UP000764045">
    <property type="component" value="Unassembled WGS sequence"/>
</dbReference>
<keyword evidence="3" id="KW-1185">Reference proteome</keyword>